<dbReference type="InterPro" id="IPR028994">
    <property type="entry name" value="Integrin_alpha_N"/>
</dbReference>
<dbReference type="Gene3D" id="3.90.1720.10">
    <property type="entry name" value="endopeptidase domain like (from Nostoc punctiforme)"/>
    <property type="match status" value="1"/>
</dbReference>
<proteinExistence type="predicted"/>
<dbReference type="PANTHER" id="PTHR44103:SF1">
    <property type="entry name" value="PROPROTEIN CONVERTASE P"/>
    <property type="match status" value="1"/>
</dbReference>
<dbReference type="InterPro" id="IPR013517">
    <property type="entry name" value="FG-GAP"/>
</dbReference>
<dbReference type="Pfam" id="PF05257">
    <property type="entry name" value="CHAP"/>
    <property type="match status" value="1"/>
</dbReference>
<evidence type="ECO:0000259" key="3">
    <source>
        <dbReference type="PROSITE" id="PS50911"/>
    </source>
</evidence>
<dbReference type="Proteomes" id="UP001212821">
    <property type="component" value="Chromosome"/>
</dbReference>
<keyword evidence="1 2" id="KW-0732">Signal</keyword>
<dbReference type="PROSITE" id="PS50911">
    <property type="entry name" value="CHAP"/>
    <property type="match status" value="1"/>
</dbReference>
<dbReference type="PANTHER" id="PTHR44103">
    <property type="entry name" value="PROPROTEIN CONVERTASE P"/>
    <property type="match status" value="1"/>
</dbReference>
<feature type="chain" id="PRO_5045111540" evidence="2">
    <location>
        <begin position="34"/>
        <end position="497"/>
    </location>
</feature>
<reference evidence="5" key="1">
    <citation type="submission" date="2022-12" db="EMBL/GenBank/DDBJ databases">
        <authorList>
            <person name="Mo P."/>
        </authorList>
    </citation>
    <scope>NUCLEOTIDE SEQUENCE [LARGE SCALE GENOMIC DNA]</scope>
    <source>
        <strain evidence="5">HUAS 3-15</strain>
    </source>
</reference>
<gene>
    <name evidence="4" type="ORF">O1G21_20200</name>
</gene>
<dbReference type="InterPro" id="IPR007921">
    <property type="entry name" value="CHAP_dom"/>
</dbReference>
<accession>A0ABY7Q5J5</accession>
<dbReference type="Gene3D" id="2.40.128.340">
    <property type="match status" value="3"/>
</dbReference>
<dbReference type="RefSeq" id="WP_270145794.1">
    <property type="nucleotide sequence ID" value="NZ_CP115450.1"/>
</dbReference>
<dbReference type="Pfam" id="PF13517">
    <property type="entry name" value="FG-GAP_3"/>
    <property type="match status" value="3"/>
</dbReference>
<dbReference type="EMBL" id="CP115450">
    <property type="protein sequence ID" value="WBP87934.1"/>
    <property type="molecule type" value="Genomic_DNA"/>
</dbReference>
<organism evidence="4 5">
    <name type="scientific">Kitasatospora cathayae</name>
    <dbReference type="NCBI Taxonomy" id="3004092"/>
    <lineage>
        <taxon>Bacteria</taxon>
        <taxon>Bacillati</taxon>
        <taxon>Actinomycetota</taxon>
        <taxon>Actinomycetes</taxon>
        <taxon>Kitasatosporales</taxon>
        <taxon>Streptomycetaceae</taxon>
        <taxon>Kitasatospora</taxon>
    </lineage>
</organism>
<feature type="domain" description="Peptidase C51" evidence="3">
    <location>
        <begin position="48"/>
        <end position="177"/>
    </location>
</feature>
<evidence type="ECO:0000313" key="4">
    <source>
        <dbReference type="EMBL" id="WBP87934.1"/>
    </source>
</evidence>
<name>A0ABY7Q5J5_9ACTN</name>
<evidence type="ECO:0000313" key="5">
    <source>
        <dbReference type="Proteomes" id="UP001212821"/>
    </source>
</evidence>
<protein>
    <submittedName>
        <fullName evidence="4">FG-GAP-like repeat-containing protein</fullName>
    </submittedName>
</protein>
<sequence length="497" mass="50629">MLSIKSRLLKKSTIGTLVAASAIAGLTALPAQAATVGQNIASEAASQIGANACTGGGYYGSCTGDGGSPELWCADFAKWVWNQEGVDVSGLTAGAGSFYTYGKNNGTLSSTPAVGDAVVFNYSGGGYADHVAIVTQVNADGTIVTVGGDENGVHGNWAATSAVHQDGPYNGGLGWTPYMGMSISGYIAPVGGTAGGTTNPTPATPTMRLTAGDFNNDGKQDTLAVDNSTGHLFYYAGLGTGHFAAPVDLGGGWDNMRLHAADFNNDGKLDILAQDPHGELYFYAGLGTGHFAARVDLGSGWGNLNLTVGDFNGDGKADVLAVDTSGGHLYFYPGLGNGAFGTRTDLGSGWANMTLTAADFNGNGKLDLFAQDSSTGHAYYYPGVGDGSFGTRTDLGGGWGNYNVTVGDFSGDGKRDLMAIDTSGGHLFYYAGLGTGHFAAPVDLGSGWGTMTLTAADFNGDGKLDVQAQNASTGHMFFYPGLGDGSFGTRTDLGGGW</sequence>
<keyword evidence="5" id="KW-1185">Reference proteome</keyword>
<evidence type="ECO:0000256" key="2">
    <source>
        <dbReference type="SAM" id="SignalP"/>
    </source>
</evidence>
<dbReference type="SUPFAM" id="SSF69318">
    <property type="entry name" value="Integrin alpha N-terminal domain"/>
    <property type="match status" value="2"/>
</dbReference>
<feature type="signal peptide" evidence="2">
    <location>
        <begin position="1"/>
        <end position="33"/>
    </location>
</feature>
<evidence type="ECO:0000256" key="1">
    <source>
        <dbReference type="ARBA" id="ARBA00022729"/>
    </source>
</evidence>